<comment type="caution">
    <text evidence="2">The sequence shown here is derived from an EMBL/GenBank/DDBJ whole genome shotgun (WGS) entry which is preliminary data.</text>
</comment>
<feature type="compositionally biased region" description="Gly residues" evidence="1">
    <location>
        <begin position="334"/>
        <end position="343"/>
    </location>
</feature>
<dbReference type="InterPro" id="IPR029058">
    <property type="entry name" value="AB_hydrolase_fold"/>
</dbReference>
<feature type="region of interest" description="Disordered" evidence="1">
    <location>
        <begin position="1"/>
        <end position="24"/>
    </location>
</feature>
<evidence type="ECO:0008006" key="4">
    <source>
        <dbReference type="Google" id="ProtNLM"/>
    </source>
</evidence>
<proteinExistence type="predicted"/>
<accession>A0ABT4U2L1</accession>
<sequence length="350" mass="35827">MNGSSAPGTSRGHGPAHRPSGRPDVLVCRIRSATTAGRTGAAARLAARLAEAAPEVQGWCDYVAAGCRSLEGDPQAALAMLDRSEQDGGWWADALLDDASLRPVWELPGAPELRERVARRYAPVAAAARPRRVWLQRPERPQAAVVALHGNGPLPIGLLARLWRELPGVAVLAVRSGALIAPDVAVWRGGEEAVRTVSEGVDEARGAVPQAPLAVVGLGAGAGLASRVAVRRSGAVAGAVAVAPVLPAQGPYPDAEADASRPAPRVLVLGDGEDGSQAGIDGYADWARGRGVDVRMWHRPGLGHAFPAEFGPDMGEALRLVLEGAPASADRAAGGTGLQGAFGPGTEASG</sequence>
<dbReference type="SUPFAM" id="SSF53474">
    <property type="entry name" value="alpha/beta-Hydrolases"/>
    <property type="match status" value="1"/>
</dbReference>
<evidence type="ECO:0000256" key="1">
    <source>
        <dbReference type="SAM" id="MobiDB-lite"/>
    </source>
</evidence>
<organism evidence="2 3">
    <name type="scientific">Nocardiopsis endophytica</name>
    <dbReference type="NCBI Taxonomy" id="3018445"/>
    <lineage>
        <taxon>Bacteria</taxon>
        <taxon>Bacillati</taxon>
        <taxon>Actinomycetota</taxon>
        <taxon>Actinomycetes</taxon>
        <taxon>Streptosporangiales</taxon>
        <taxon>Nocardiopsidaceae</taxon>
        <taxon>Nocardiopsis</taxon>
    </lineage>
</organism>
<gene>
    <name evidence="2" type="ORF">O4J56_09765</name>
</gene>
<dbReference type="Gene3D" id="3.40.50.1820">
    <property type="entry name" value="alpha/beta hydrolase"/>
    <property type="match status" value="1"/>
</dbReference>
<protein>
    <recommendedName>
        <fullName evidence="4">Alpha/beta hydrolase</fullName>
    </recommendedName>
</protein>
<evidence type="ECO:0000313" key="2">
    <source>
        <dbReference type="EMBL" id="MDA2810921.1"/>
    </source>
</evidence>
<keyword evidence="3" id="KW-1185">Reference proteome</keyword>
<evidence type="ECO:0000313" key="3">
    <source>
        <dbReference type="Proteomes" id="UP001527866"/>
    </source>
</evidence>
<name>A0ABT4U2L1_9ACTN</name>
<feature type="region of interest" description="Disordered" evidence="1">
    <location>
        <begin position="329"/>
        <end position="350"/>
    </location>
</feature>
<dbReference type="Proteomes" id="UP001527866">
    <property type="component" value="Unassembled WGS sequence"/>
</dbReference>
<reference evidence="2 3" key="1">
    <citation type="submission" date="2023-01" db="EMBL/GenBank/DDBJ databases">
        <title>Draft genome sequence of Nocardiopsis sp. RSe5-2 isolated from halophytes.</title>
        <authorList>
            <person name="Duangmal K."/>
            <person name="Chantavorakit T."/>
        </authorList>
    </citation>
    <scope>NUCLEOTIDE SEQUENCE [LARGE SCALE GENOMIC DNA]</scope>
    <source>
        <strain evidence="2 3">RSe5-2</strain>
    </source>
</reference>
<dbReference type="EMBL" id="JAQFWQ010000021">
    <property type="protein sequence ID" value="MDA2810921.1"/>
    <property type="molecule type" value="Genomic_DNA"/>
</dbReference>
<dbReference type="RefSeq" id="WP_270685323.1">
    <property type="nucleotide sequence ID" value="NZ_JAQFWQ010000021.1"/>
</dbReference>